<accession>A0A9D4LE68</accession>
<comment type="caution">
    <text evidence="2">The sequence shown here is derived from an EMBL/GenBank/DDBJ whole genome shotgun (WGS) entry which is preliminary data.</text>
</comment>
<dbReference type="EMBL" id="JAIWYP010000003">
    <property type="protein sequence ID" value="KAH3856925.1"/>
    <property type="molecule type" value="Genomic_DNA"/>
</dbReference>
<protein>
    <submittedName>
        <fullName evidence="2">Uncharacterized protein</fullName>
    </submittedName>
</protein>
<evidence type="ECO:0000313" key="2">
    <source>
        <dbReference type="EMBL" id="KAH3856925.1"/>
    </source>
</evidence>
<proteinExistence type="predicted"/>
<evidence type="ECO:0000256" key="1">
    <source>
        <dbReference type="SAM" id="MobiDB-lite"/>
    </source>
</evidence>
<feature type="region of interest" description="Disordered" evidence="1">
    <location>
        <begin position="1"/>
        <end position="38"/>
    </location>
</feature>
<dbReference type="Proteomes" id="UP000828390">
    <property type="component" value="Unassembled WGS sequence"/>
</dbReference>
<keyword evidence="3" id="KW-1185">Reference proteome</keyword>
<reference evidence="2" key="1">
    <citation type="journal article" date="2019" name="bioRxiv">
        <title>The Genome of the Zebra Mussel, Dreissena polymorpha: A Resource for Invasive Species Research.</title>
        <authorList>
            <person name="McCartney M.A."/>
            <person name="Auch B."/>
            <person name="Kono T."/>
            <person name="Mallez S."/>
            <person name="Zhang Y."/>
            <person name="Obille A."/>
            <person name="Becker A."/>
            <person name="Abrahante J.E."/>
            <person name="Garbe J."/>
            <person name="Badalamenti J.P."/>
            <person name="Herman A."/>
            <person name="Mangelson H."/>
            <person name="Liachko I."/>
            <person name="Sullivan S."/>
            <person name="Sone E.D."/>
            <person name="Koren S."/>
            <person name="Silverstein K.A.T."/>
            <person name="Beckman K.B."/>
            <person name="Gohl D.M."/>
        </authorList>
    </citation>
    <scope>NUCLEOTIDE SEQUENCE</scope>
    <source>
        <strain evidence="2">Duluth1</strain>
        <tissue evidence="2">Whole animal</tissue>
    </source>
</reference>
<sequence>MEELMDIPLRFVRPPENGEQNGGRCGNGGSGLFSTRTQKEKSVVVTVNRLSTYLRMKS</sequence>
<gene>
    <name evidence="2" type="ORF">DPMN_099520</name>
</gene>
<organism evidence="2 3">
    <name type="scientific">Dreissena polymorpha</name>
    <name type="common">Zebra mussel</name>
    <name type="synonym">Mytilus polymorpha</name>
    <dbReference type="NCBI Taxonomy" id="45954"/>
    <lineage>
        <taxon>Eukaryota</taxon>
        <taxon>Metazoa</taxon>
        <taxon>Spiralia</taxon>
        <taxon>Lophotrochozoa</taxon>
        <taxon>Mollusca</taxon>
        <taxon>Bivalvia</taxon>
        <taxon>Autobranchia</taxon>
        <taxon>Heteroconchia</taxon>
        <taxon>Euheterodonta</taxon>
        <taxon>Imparidentia</taxon>
        <taxon>Neoheterodontei</taxon>
        <taxon>Myida</taxon>
        <taxon>Dreissenoidea</taxon>
        <taxon>Dreissenidae</taxon>
        <taxon>Dreissena</taxon>
    </lineage>
</organism>
<name>A0A9D4LE68_DREPO</name>
<reference evidence="2" key="2">
    <citation type="submission" date="2020-11" db="EMBL/GenBank/DDBJ databases">
        <authorList>
            <person name="McCartney M.A."/>
            <person name="Auch B."/>
            <person name="Kono T."/>
            <person name="Mallez S."/>
            <person name="Becker A."/>
            <person name="Gohl D.M."/>
            <person name="Silverstein K.A.T."/>
            <person name="Koren S."/>
            <person name="Bechman K.B."/>
            <person name="Herman A."/>
            <person name="Abrahante J.E."/>
            <person name="Garbe J."/>
        </authorList>
    </citation>
    <scope>NUCLEOTIDE SEQUENCE</scope>
    <source>
        <strain evidence="2">Duluth1</strain>
        <tissue evidence="2">Whole animal</tissue>
    </source>
</reference>
<dbReference type="AlphaFoldDB" id="A0A9D4LE68"/>
<evidence type="ECO:0000313" key="3">
    <source>
        <dbReference type="Proteomes" id="UP000828390"/>
    </source>
</evidence>
<feature type="compositionally biased region" description="Gly residues" evidence="1">
    <location>
        <begin position="20"/>
        <end position="31"/>
    </location>
</feature>